<organism evidence="1 2">
    <name type="scientific">Natronomicrosphaera hydrolytica</name>
    <dbReference type="NCBI Taxonomy" id="3242702"/>
    <lineage>
        <taxon>Bacteria</taxon>
        <taxon>Pseudomonadati</taxon>
        <taxon>Planctomycetota</taxon>
        <taxon>Phycisphaerae</taxon>
        <taxon>Phycisphaerales</taxon>
        <taxon>Phycisphaeraceae</taxon>
        <taxon>Natronomicrosphaera</taxon>
    </lineage>
</organism>
<dbReference type="RefSeq" id="WP_425344345.1">
    <property type="nucleotide sequence ID" value="NZ_JBGUBD010000002.1"/>
</dbReference>
<evidence type="ECO:0000313" key="1">
    <source>
        <dbReference type="EMBL" id="MFA9477420.1"/>
    </source>
</evidence>
<reference evidence="1 2" key="1">
    <citation type="submission" date="2024-08" db="EMBL/GenBank/DDBJ databases">
        <title>Whole-genome sequencing of halo(alkali)philic microorganisms from hypersaline lakes.</title>
        <authorList>
            <person name="Sorokin D.Y."/>
            <person name="Merkel A.Y."/>
            <person name="Messina E."/>
            <person name="Yakimov M."/>
        </authorList>
    </citation>
    <scope>NUCLEOTIDE SEQUENCE [LARGE SCALE GENOMIC DNA]</scope>
    <source>
        <strain evidence="1 2">AB-hyl4</strain>
    </source>
</reference>
<sequence>MSADDLDRYLAEYASQYPTLITLKQAAEIAQRPLATIYDWSSQGFFDEFKKPCGRERRLIRDRFVRFMLGLEPTSASAE</sequence>
<proteinExistence type="predicted"/>
<protein>
    <recommendedName>
        <fullName evidence="3">Helix-turn-helix domain-containing protein</fullName>
    </recommendedName>
</protein>
<name>A0ABV4U1E0_9BACT</name>
<keyword evidence="2" id="KW-1185">Reference proteome</keyword>
<dbReference type="EMBL" id="JBGUBD010000002">
    <property type="protein sequence ID" value="MFA9477420.1"/>
    <property type="molecule type" value="Genomic_DNA"/>
</dbReference>
<evidence type="ECO:0008006" key="3">
    <source>
        <dbReference type="Google" id="ProtNLM"/>
    </source>
</evidence>
<gene>
    <name evidence="1" type="ORF">ACERK3_03830</name>
</gene>
<accession>A0ABV4U1E0</accession>
<evidence type="ECO:0000313" key="2">
    <source>
        <dbReference type="Proteomes" id="UP001575105"/>
    </source>
</evidence>
<comment type="caution">
    <text evidence="1">The sequence shown here is derived from an EMBL/GenBank/DDBJ whole genome shotgun (WGS) entry which is preliminary data.</text>
</comment>
<dbReference type="Proteomes" id="UP001575105">
    <property type="component" value="Unassembled WGS sequence"/>
</dbReference>